<sequence>MSEKELSAEEIKRNTLPLLRHAETIYVLMSACTKMPYVVCDAETYDDEVLVFVNEQAAKQEAVRLLQQGEPVQVVSVKNESLLAFYISLLPIGANCLRVNKGTQIETVVQLDELIRRPDGDHLPEGQIRIENPELHLTALYFAQEFRKKREGGITEELKELNEEMLAHFRRGKYIVAVQKEGQQIPILREKDGQMYQPLFTDIQEFNKFNKEKNLKAAIIEFSNLPKFLAPEAKGVIINPNAVNIKLDMARPKQPSEEQNQAQATEQKQAEV</sequence>
<dbReference type="EMBL" id="BHEO01000002">
    <property type="protein sequence ID" value="GBU04429.1"/>
    <property type="molecule type" value="Genomic_DNA"/>
</dbReference>
<dbReference type="EMBL" id="SLZV01000042">
    <property type="protein sequence ID" value="TCS60515.1"/>
    <property type="molecule type" value="Genomic_DNA"/>
</dbReference>
<name>A0A4R3J5C4_9FIRM</name>
<dbReference type="Pfam" id="PF07179">
    <property type="entry name" value="SseB"/>
    <property type="match status" value="1"/>
</dbReference>
<evidence type="ECO:0000259" key="2">
    <source>
        <dbReference type="Pfam" id="PF07179"/>
    </source>
</evidence>
<gene>
    <name evidence="4" type="ORF">EDD74_14210</name>
    <name evidence="3" type="ORF">FAEUMB_09700</name>
</gene>
<dbReference type="AlphaFoldDB" id="A0A4R3J5C4"/>
<dbReference type="InterPro" id="IPR009839">
    <property type="entry name" value="SseB_N"/>
</dbReference>
<evidence type="ECO:0000313" key="4">
    <source>
        <dbReference type="EMBL" id="TCS60515.1"/>
    </source>
</evidence>
<evidence type="ECO:0000313" key="5">
    <source>
        <dbReference type="Proteomes" id="UP000294613"/>
    </source>
</evidence>
<proteinExistence type="predicted"/>
<reference evidence="4 5" key="2">
    <citation type="submission" date="2019-03" db="EMBL/GenBank/DDBJ databases">
        <title>Genomic Encyclopedia of Type Strains, Phase IV (KMG-IV): sequencing the most valuable type-strain genomes for metagenomic binning, comparative biology and taxonomic classification.</title>
        <authorList>
            <person name="Goeker M."/>
        </authorList>
    </citation>
    <scope>NUCLEOTIDE SEQUENCE [LARGE SCALE GENOMIC DNA]</scope>
    <source>
        <strain evidence="4 5">DSM 103426</strain>
    </source>
</reference>
<evidence type="ECO:0000313" key="3">
    <source>
        <dbReference type="EMBL" id="GBU04429.1"/>
    </source>
</evidence>
<organism evidence="4 5">
    <name type="scientific">Faecalimonas umbilicata</name>
    <dbReference type="NCBI Taxonomy" id="1912855"/>
    <lineage>
        <taxon>Bacteria</taxon>
        <taxon>Bacillati</taxon>
        <taxon>Bacillota</taxon>
        <taxon>Clostridia</taxon>
        <taxon>Lachnospirales</taxon>
        <taxon>Lachnospiraceae</taxon>
        <taxon>Faecalimonas</taxon>
    </lineage>
</organism>
<feature type="compositionally biased region" description="Polar residues" evidence="1">
    <location>
        <begin position="257"/>
        <end position="272"/>
    </location>
</feature>
<feature type="region of interest" description="Disordered" evidence="1">
    <location>
        <begin position="250"/>
        <end position="272"/>
    </location>
</feature>
<dbReference type="RefSeq" id="WP_008974984.1">
    <property type="nucleotide sequence ID" value="NZ_BHEO01000002.1"/>
</dbReference>
<comment type="caution">
    <text evidence="4">The sequence shown here is derived from an EMBL/GenBank/DDBJ whole genome shotgun (WGS) entry which is preliminary data.</text>
</comment>
<reference evidence="3 6" key="1">
    <citation type="journal article" date="2018" name="Int. J. Syst. Evol. Microbiol.">
        <title>Draft Genome Sequence of Faecalimonas umbilicata JCM 30896T, an Acetate-Producing Bacterium Isolated from Human Feces.</title>
        <authorList>
            <person name="Sakamoto M."/>
            <person name="Ikeyama N."/>
            <person name="Yuki M."/>
            <person name="Ohkuma M."/>
        </authorList>
    </citation>
    <scope>NUCLEOTIDE SEQUENCE [LARGE SCALE GENOMIC DNA]</scope>
    <source>
        <strain evidence="3 6">EGH7</strain>
    </source>
</reference>
<dbReference type="Proteomes" id="UP000294613">
    <property type="component" value="Unassembled WGS sequence"/>
</dbReference>
<evidence type="ECO:0000256" key="1">
    <source>
        <dbReference type="SAM" id="MobiDB-lite"/>
    </source>
</evidence>
<protein>
    <submittedName>
        <fullName evidence="4">Type III secretion system (T3SS) SseB-like protein</fullName>
    </submittedName>
</protein>
<keyword evidence="6" id="KW-1185">Reference proteome</keyword>
<dbReference type="Proteomes" id="UP000702954">
    <property type="component" value="Unassembled WGS sequence"/>
</dbReference>
<feature type="domain" description="SseB protein N-terminal" evidence="2">
    <location>
        <begin position="163"/>
        <end position="246"/>
    </location>
</feature>
<evidence type="ECO:0000313" key="6">
    <source>
        <dbReference type="Proteomes" id="UP000702954"/>
    </source>
</evidence>
<accession>A0A4R3J5C4</accession>